<dbReference type="AlphaFoldDB" id="A0A151B6K7"/>
<dbReference type="InterPro" id="IPR011703">
    <property type="entry name" value="ATPase_AAA-3"/>
</dbReference>
<proteinExistence type="inferred from homology"/>
<feature type="domain" description="ATPase AAA-3" evidence="4">
    <location>
        <begin position="44"/>
        <end position="174"/>
    </location>
</feature>
<comment type="caution">
    <text evidence="6">The sequence shown here is derived from an EMBL/GenBank/DDBJ whole genome shotgun (WGS) entry which is preliminary data.</text>
</comment>
<dbReference type="FunFam" id="3.40.50.300:FF:000640">
    <property type="entry name" value="MoxR family ATPase"/>
    <property type="match status" value="1"/>
</dbReference>
<keyword evidence="1" id="KW-0547">Nucleotide-binding</keyword>
<dbReference type="PANTHER" id="PTHR42759:SF5">
    <property type="entry name" value="METHANOL DEHYDROGENASE REGULATOR"/>
    <property type="match status" value="1"/>
</dbReference>
<evidence type="ECO:0000313" key="6">
    <source>
        <dbReference type="EMBL" id="KYH35536.1"/>
    </source>
</evidence>
<dbReference type="GO" id="GO:0005524">
    <property type="term" value="F:ATP binding"/>
    <property type="evidence" value="ECO:0007669"/>
    <property type="project" value="UniProtKB-KW"/>
</dbReference>
<evidence type="ECO:0000313" key="7">
    <source>
        <dbReference type="Proteomes" id="UP000075531"/>
    </source>
</evidence>
<gene>
    <name evidence="6" type="ORF">CLTEP_04750</name>
</gene>
<dbReference type="Proteomes" id="UP000075531">
    <property type="component" value="Unassembled WGS sequence"/>
</dbReference>
<dbReference type="EMBL" id="LTBA01000002">
    <property type="protein sequence ID" value="KYH35536.1"/>
    <property type="molecule type" value="Genomic_DNA"/>
</dbReference>
<dbReference type="PANTHER" id="PTHR42759">
    <property type="entry name" value="MOXR FAMILY PROTEIN"/>
    <property type="match status" value="1"/>
</dbReference>
<reference evidence="6 7" key="1">
    <citation type="submission" date="2016-02" db="EMBL/GenBank/DDBJ databases">
        <title>Genome sequence of Clostridium tepidiprofundi DSM 19306.</title>
        <authorList>
            <person name="Poehlein A."/>
            <person name="Daniel R."/>
        </authorList>
    </citation>
    <scope>NUCLEOTIDE SEQUENCE [LARGE SCALE GENOMIC DNA]</scope>
    <source>
        <strain evidence="6 7">DSM 19306</strain>
    </source>
</reference>
<name>A0A151B6K7_9CLOT</name>
<dbReference type="InterPro" id="IPR050764">
    <property type="entry name" value="CbbQ/NirQ/NorQ/GpvN"/>
</dbReference>
<dbReference type="PIRSF" id="PIRSF002849">
    <property type="entry name" value="AAA_ATPase_chaperone_MoxR_prd"/>
    <property type="match status" value="1"/>
</dbReference>
<evidence type="ECO:0000259" key="5">
    <source>
        <dbReference type="Pfam" id="PF17863"/>
    </source>
</evidence>
<dbReference type="SUPFAM" id="SSF52540">
    <property type="entry name" value="P-loop containing nucleoside triphosphate hydrolases"/>
    <property type="match status" value="1"/>
</dbReference>
<dbReference type="Gene3D" id="1.10.8.80">
    <property type="entry name" value="Magnesium chelatase subunit I, C-Terminal domain"/>
    <property type="match status" value="1"/>
</dbReference>
<accession>A0A151B6K7</accession>
<feature type="domain" description="ChlI/MoxR AAA lid" evidence="5">
    <location>
        <begin position="237"/>
        <end position="292"/>
    </location>
</feature>
<dbReference type="Pfam" id="PF17863">
    <property type="entry name" value="AAA_lid_2"/>
    <property type="match status" value="1"/>
</dbReference>
<comment type="similarity">
    <text evidence="3">Belongs to the MoxR family.</text>
</comment>
<dbReference type="GO" id="GO:0016887">
    <property type="term" value="F:ATP hydrolysis activity"/>
    <property type="evidence" value="ECO:0007669"/>
    <property type="project" value="InterPro"/>
</dbReference>
<dbReference type="PATRIC" id="fig|1121338.3.peg.482"/>
<dbReference type="Gene3D" id="3.40.50.300">
    <property type="entry name" value="P-loop containing nucleotide triphosphate hydrolases"/>
    <property type="match status" value="1"/>
</dbReference>
<evidence type="ECO:0000256" key="1">
    <source>
        <dbReference type="ARBA" id="ARBA00022741"/>
    </source>
</evidence>
<dbReference type="STRING" id="1121338.CLTEP_04750"/>
<sequence>MDISIDINKFVNLKDKINKSVSEVIIGKENIIDLITISFICGGHVLLEDVPGLGKTLLVKSFSNTLGCNFKRIQFTPDLLPSDLTGINFYNQKSLNFEFRKGPLFSNIVLADEINRATPRTQSSLLEAMEEKQITVDGETRKLSEPFMVLATQNPVESFGTFPLPEAQLDRFFMRISIGYPTRSEEIAIIQRFKEGNPVEHLKSIVTEDEIKYVKYNFCKVNASQDILQYIMDIVEATRNTQLFELGVSPRGTLALFKASQACAAINGRDYIIPEDVKKMALYVLNHRVINKKYNKLGNIYSSIHELLNTVNAPVEDI</sequence>
<evidence type="ECO:0000259" key="4">
    <source>
        <dbReference type="Pfam" id="PF07726"/>
    </source>
</evidence>
<organism evidence="6 7">
    <name type="scientific">Clostridium tepidiprofundi DSM 19306</name>
    <dbReference type="NCBI Taxonomy" id="1121338"/>
    <lineage>
        <taxon>Bacteria</taxon>
        <taxon>Bacillati</taxon>
        <taxon>Bacillota</taxon>
        <taxon>Clostridia</taxon>
        <taxon>Eubacteriales</taxon>
        <taxon>Clostridiaceae</taxon>
        <taxon>Clostridium</taxon>
    </lineage>
</organism>
<evidence type="ECO:0000256" key="3">
    <source>
        <dbReference type="ARBA" id="ARBA00061607"/>
    </source>
</evidence>
<dbReference type="InterPro" id="IPR027417">
    <property type="entry name" value="P-loop_NTPase"/>
</dbReference>
<dbReference type="InterPro" id="IPR041628">
    <property type="entry name" value="ChlI/MoxR_AAA_lid"/>
</dbReference>
<keyword evidence="7" id="KW-1185">Reference proteome</keyword>
<keyword evidence="2" id="KW-0067">ATP-binding</keyword>
<evidence type="ECO:0000256" key="2">
    <source>
        <dbReference type="ARBA" id="ARBA00022840"/>
    </source>
</evidence>
<dbReference type="RefSeq" id="WP_084364562.1">
    <property type="nucleotide sequence ID" value="NZ_LTBA01000002.1"/>
</dbReference>
<protein>
    <submittedName>
        <fullName evidence="6">ATPase family</fullName>
    </submittedName>
</protein>
<dbReference type="Pfam" id="PF07726">
    <property type="entry name" value="AAA_3"/>
    <property type="match status" value="1"/>
</dbReference>